<dbReference type="RefSeq" id="WP_349641094.1">
    <property type="nucleotide sequence ID" value="NZ_CAWVOH010000001.1"/>
</dbReference>
<feature type="domain" description="SUF system FeS cluster assembly SufBD N-terminal" evidence="3">
    <location>
        <begin position="64"/>
        <end position="126"/>
    </location>
</feature>
<evidence type="ECO:0000313" key="5">
    <source>
        <dbReference type="Proteomes" id="UP001314241"/>
    </source>
</evidence>
<dbReference type="SUPFAM" id="SSF101960">
    <property type="entry name" value="Stabilizer of iron transporter SufD"/>
    <property type="match status" value="1"/>
</dbReference>
<dbReference type="Proteomes" id="UP001314241">
    <property type="component" value="Unassembled WGS sequence"/>
</dbReference>
<dbReference type="Pfam" id="PF19295">
    <property type="entry name" value="SufBD_N"/>
    <property type="match status" value="1"/>
</dbReference>
<evidence type="ECO:0000259" key="3">
    <source>
        <dbReference type="Pfam" id="PF19295"/>
    </source>
</evidence>
<reference evidence="4 5" key="1">
    <citation type="submission" date="2024-01" db="EMBL/GenBank/DDBJ databases">
        <authorList>
            <person name="Botero Cardona J."/>
        </authorList>
    </citation>
    <scope>NUCLEOTIDE SEQUENCE [LARGE SCALE GENOMIC DNA]</scope>
    <source>
        <strain evidence="4 5">LMG 33000</strain>
    </source>
</reference>
<proteinExistence type="inferred from homology"/>
<dbReference type="InterPro" id="IPR011542">
    <property type="entry name" value="SUF_FeS_clus_asmbl_SufD"/>
</dbReference>
<sequence length="390" mass="42907">MDKSNYSQLDWPRFDKVRYQPWGLEDNQPSDFTAEKPYFKHEESLGIEVAGSSTPFIKVPKDLQEAGLVVENLVEAKQKHPDLVASVLGKVVAPDADRLSAQNYWENQTGILLYVPAGLTIEPVIELSLDHLSDKDQIARILVLAGQDSEFKIMQHLRSVGEEKSKLSLVVEVLTQRGAKVTYANLDSLNQGTQSFINRQAQVGNDSRVDWVNAAFNNGNTISRLSTNLIGNGSASQSDVAAFTNRKQVAGFVTEIENLGRHTVGHIFQRGIILNSSALVFNGIGRIIKGAKGSDAQQESRVLMLSKRGRGEANPLLLIDENDVTAGHAASVGRVDADQLYYLMSRGLPERVARKLVIRGFVGEILTKLPTASAQEALIELIEEKLSYEK</sequence>
<keyword evidence="5" id="KW-1185">Reference proteome</keyword>
<gene>
    <name evidence="4" type="ORF">R54876_GBNLAHCA_00085</name>
</gene>
<comment type="similarity">
    <text evidence="1">Belongs to the iron-sulfur cluster assembly SufBD family.</text>
</comment>
<evidence type="ECO:0000256" key="1">
    <source>
        <dbReference type="ARBA" id="ARBA00043967"/>
    </source>
</evidence>
<dbReference type="InterPro" id="IPR045595">
    <property type="entry name" value="SufBD_N"/>
</dbReference>
<dbReference type="PANTHER" id="PTHR43575:SF1">
    <property type="entry name" value="PROTEIN ABCI7, CHLOROPLASTIC"/>
    <property type="match status" value="1"/>
</dbReference>
<name>A0ABM9N313_9LACO</name>
<protein>
    <submittedName>
        <fullName evidence="4">Fe-S cluster assembly scaffold protein SufB (SufB)</fullName>
    </submittedName>
</protein>
<accession>A0ABM9N313</accession>
<evidence type="ECO:0000259" key="2">
    <source>
        <dbReference type="Pfam" id="PF01458"/>
    </source>
</evidence>
<dbReference type="InterPro" id="IPR037284">
    <property type="entry name" value="SUF_FeS_clus_asmbl_SufBD_sf"/>
</dbReference>
<evidence type="ECO:0000313" key="4">
    <source>
        <dbReference type="EMBL" id="CAK8053530.1"/>
    </source>
</evidence>
<feature type="domain" description="SUF system FeS cluster assembly SufBD core" evidence="2">
    <location>
        <begin position="135"/>
        <end position="361"/>
    </location>
</feature>
<dbReference type="InterPro" id="IPR055346">
    <property type="entry name" value="Fe-S_cluster_assembly_SufBD"/>
</dbReference>
<dbReference type="NCBIfam" id="TIGR01981">
    <property type="entry name" value="sufD"/>
    <property type="match status" value="1"/>
</dbReference>
<dbReference type="Pfam" id="PF01458">
    <property type="entry name" value="SUFBD_core"/>
    <property type="match status" value="1"/>
</dbReference>
<dbReference type="EMBL" id="CAWVOH010000001">
    <property type="protein sequence ID" value="CAK8053530.1"/>
    <property type="molecule type" value="Genomic_DNA"/>
</dbReference>
<organism evidence="4 5">
    <name type="scientific">Eupransor demetentiae</name>
    <dbReference type="NCBI Taxonomy" id="3109584"/>
    <lineage>
        <taxon>Bacteria</taxon>
        <taxon>Bacillati</taxon>
        <taxon>Bacillota</taxon>
        <taxon>Bacilli</taxon>
        <taxon>Lactobacillales</taxon>
        <taxon>Lactobacillaceae</taxon>
        <taxon>Eupransor</taxon>
    </lineage>
</organism>
<comment type="caution">
    <text evidence="4">The sequence shown here is derived from an EMBL/GenBank/DDBJ whole genome shotgun (WGS) entry which is preliminary data.</text>
</comment>
<dbReference type="PANTHER" id="PTHR43575">
    <property type="entry name" value="PROTEIN ABCI7, CHLOROPLASTIC"/>
    <property type="match status" value="1"/>
</dbReference>
<dbReference type="InterPro" id="IPR000825">
    <property type="entry name" value="SUF_FeS_clus_asmbl_SufBD_core"/>
</dbReference>